<sequence length="804" mass="91788">MPMPSHLTRRVYRRLLAGHGLIRPCPAVSGRFFTQCRPRPPSLASIRAPHQRRTFLGIFAKPPREVKEPVLEPGYESLLQFRSLENENLRIPPRDQLVDAFRKFVYYKWENKGELNHTQAFLVYRVLLHLLDSKNYAGEGRGVYDDIAVEDLTTTLEVVNVVPKGKTDTHLELARLVFKELEWRKDHTPESVTHKYIPLGLFLRTLTLYGASVEAAQRFDDLRKAWGGGSISGPEAPMWDSVIIGLAAEGREEELLRFLDKAEAAKLPRTPAAHAAVTQLYARLDNLEETERWFKKPITTKQSNKGIYYTLYQSLTDLYLRNGRPKWIEAVFDELIESRPKSARGWDPILQWSVAGQDRDVDYVKQLLQKIQKGGAGRPPVPVDSRNILCLVEGAITRKNPLQAERFFALHDELGIPVEGVTYITQMECRLDAGDLSGAHDIFLKLQNAEGDLQPDEDLPVLNKYLRILCHAETPDLDRILDVTASVEIRHARLEPETVVALSLVFLHADKQFDVIDTLSLHTVSYSLDDRALVRSALVDYILSPKLSTARAWDAYSLLRQFFPETEPQHRLRLMDAFFARRRPDMACYVFGHMRGHPNAAQRPTADVYVRCLEGLGRTPDDDSVRMVYNMLKMDTTIEVDTRLRNALMLAYGASGYHDTALQFWREIIASAEGPTYNSLAIVLWVCEGRQERDDAAKEIWQRVLRLDLDVPADVVLSYCGALAGRGQLEDVKRWISVMEKEMGHPPTWMTLGVVYNALPVGYKGSFGEWSKQEYPELWEKLGKRRQRNTMTGPKFDIVRHFEA</sequence>
<dbReference type="GO" id="GO:0007005">
    <property type="term" value="P:mitochondrion organization"/>
    <property type="evidence" value="ECO:0007669"/>
    <property type="project" value="TreeGrafter"/>
</dbReference>
<organism evidence="1 2">
    <name type="scientific">Schizothecium vesticola</name>
    <dbReference type="NCBI Taxonomy" id="314040"/>
    <lineage>
        <taxon>Eukaryota</taxon>
        <taxon>Fungi</taxon>
        <taxon>Dikarya</taxon>
        <taxon>Ascomycota</taxon>
        <taxon>Pezizomycotina</taxon>
        <taxon>Sordariomycetes</taxon>
        <taxon>Sordariomycetidae</taxon>
        <taxon>Sordariales</taxon>
        <taxon>Schizotheciaceae</taxon>
        <taxon>Schizothecium</taxon>
    </lineage>
</organism>
<dbReference type="GO" id="GO:0006396">
    <property type="term" value="P:RNA processing"/>
    <property type="evidence" value="ECO:0007669"/>
    <property type="project" value="TreeGrafter"/>
</dbReference>
<evidence type="ECO:0008006" key="3">
    <source>
        <dbReference type="Google" id="ProtNLM"/>
    </source>
</evidence>
<dbReference type="GO" id="GO:0003729">
    <property type="term" value="F:mRNA binding"/>
    <property type="evidence" value="ECO:0007669"/>
    <property type="project" value="TreeGrafter"/>
</dbReference>
<dbReference type="AlphaFoldDB" id="A0AA40KAR9"/>
<dbReference type="InterPro" id="IPR011990">
    <property type="entry name" value="TPR-like_helical_dom_sf"/>
</dbReference>
<accession>A0AA40KAR9</accession>
<comment type="caution">
    <text evidence="1">The sequence shown here is derived from an EMBL/GenBank/DDBJ whole genome shotgun (WGS) entry which is preliminary data.</text>
</comment>
<dbReference type="InterPro" id="IPR051114">
    <property type="entry name" value="Mito_RNA_Proc_CCM1"/>
</dbReference>
<dbReference type="PANTHER" id="PTHR47934:SF6">
    <property type="entry name" value="MITOCHONDRIAL GROUP I INTRON SPLICING FACTOR CCM1-RELATED"/>
    <property type="match status" value="1"/>
</dbReference>
<dbReference type="GO" id="GO:0005739">
    <property type="term" value="C:mitochondrion"/>
    <property type="evidence" value="ECO:0007669"/>
    <property type="project" value="TreeGrafter"/>
</dbReference>
<name>A0AA40KAR9_9PEZI</name>
<reference evidence="1" key="1">
    <citation type="submission" date="2023-06" db="EMBL/GenBank/DDBJ databases">
        <title>Genome-scale phylogeny and comparative genomics of the fungal order Sordariales.</title>
        <authorList>
            <consortium name="Lawrence Berkeley National Laboratory"/>
            <person name="Hensen N."/>
            <person name="Bonometti L."/>
            <person name="Westerberg I."/>
            <person name="Brannstrom I.O."/>
            <person name="Guillou S."/>
            <person name="Cros-Aarteil S."/>
            <person name="Calhoun S."/>
            <person name="Haridas S."/>
            <person name="Kuo A."/>
            <person name="Mondo S."/>
            <person name="Pangilinan J."/>
            <person name="Riley R."/>
            <person name="LaButti K."/>
            <person name="Andreopoulos B."/>
            <person name="Lipzen A."/>
            <person name="Chen C."/>
            <person name="Yanf M."/>
            <person name="Daum C."/>
            <person name="Ng V."/>
            <person name="Clum A."/>
            <person name="Steindorff A."/>
            <person name="Ohm R."/>
            <person name="Martin F."/>
            <person name="Silar P."/>
            <person name="Natvig D."/>
            <person name="Lalanne C."/>
            <person name="Gautier V."/>
            <person name="Ament-velasquez S.L."/>
            <person name="Kruys A."/>
            <person name="Hutchinson M.I."/>
            <person name="Powell A.J."/>
            <person name="Barry K."/>
            <person name="Miller A.N."/>
            <person name="Grigoriev I.V."/>
            <person name="Debuchy R."/>
            <person name="Gladieux P."/>
            <person name="Thoren M.H."/>
            <person name="Johannesson H."/>
        </authorList>
    </citation>
    <scope>NUCLEOTIDE SEQUENCE</scope>
    <source>
        <strain evidence="1">SMH3187-1</strain>
    </source>
</reference>
<dbReference type="PANTHER" id="PTHR47934">
    <property type="entry name" value="PENTATRICOPEPTIDE REPEAT-CONTAINING PROTEIN PET309, MITOCHONDRIAL"/>
    <property type="match status" value="1"/>
</dbReference>
<keyword evidence="2" id="KW-1185">Reference proteome</keyword>
<gene>
    <name evidence="1" type="ORF">B0T18DRAFT_404611</name>
</gene>
<dbReference type="Proteomes" id="UP001172155">
    <property type="component" value="Unassembled WGS sequence"/>
</dbReference>
<protein>
    <recommendedName>
        <fullName evidence="3">Complex I intermediate-associated protein 84</fullName>
    </recommendedName>
</protein>
<dbReference type="EMBL" id="JAUKUD010000002">
    <property type="protein sequence ID" value="KAK0752339.1"/>
    <property type="molecule type" value="Genomic_DNA"/>
</dbReference>
<proteinExistence type="predicted"/>
<dbReference type="Gene3D" id="1.25.40.10">
    <property type="entry name" value="Tetratricopeptide repeat domain"/>
    <property type="match status" value="2"/>
</dbReference>
<evidence type="ECO:0000313" key="1">
    <source>
        <dbReference type="EMBL" id="KAK0752339.1"/>
    </source>
</evidence>
<evidence type="ECO:0000313" key="2">
    <source>
        <dbReference type="Proteomes" id="UP001172155"/>
    </source>
</evidence>